<organism evidence="2 3">
    <name type="scientific">Methylobacterium aquaticum</name>
    <dbReference type="NCBI Taxonomy" id="270351"/>
    <lineage>
        <taxon>Bacteria</taxon>
        <taxon>Pseudomonadati</taxon>
        <taxon>Pseudomonadota</taxon>
        <taxon>Alphaproteobacteria</taxon>
        <taxon>Hyphomicrobiales</taxon>
        <taxon>Methylobacteriaceae</taxon>
        <taxon>Methylobacterium</taxon>
    </lineage>
</organism>
<comment type="caution">
    <text evidence="2">The sequence shown here is derived from an EMBL/GenBank/DDBJ whole genome shotgun (WGS) entry which is preliminary data.</text>
</comment>
<dbReference type="AlphaFoldDB" id="A0A0J6T0W9"/>
<gene>
    <name evidence="2" type="ORF">VP06_01475</name>
</gene>
<evidence type="ECO:0000313" key="2">
    <source>
        <dbReference type="EMBL" id="KMO41080.1"/>
    </source>
</evidence>
<dbReference type="PANTHER" id="PTHR11695:SF294">
    <property type="entry name" value="RETICULON-4-INTERACTING PROTEIN 1, MITOCHONDRIAL"/>
    <property type="match status" value="1"/>
</dbReference>
<dbReference type="Pfam" id="PF13602">
    <property type="entry name" value="ADH_zinc_N_2"/>
    <property type="match status" value="1"/>
</dbReference>
<dbReference type="Pfam" id="PF08240">
    <property type="entry name" value="ADH_N"/>
    <property type="match status" value="1"/>
</dbReference>
<dbReference type="SUPFAM" id="SSF51735">
    <property type="entry name" value="NAD(P)-binding Rossmann-fold domains"/>
    <property type="match status" value="1"/>
</dbReference>
<dbReference type="PANTHER" id="PTHR11695">
    <property type="entry name" value="ALCOHOL DEHYDROGENASE RELATED"/>
    <property type="match status" value="1"/>
</dbReference>
<accession>A0A0J6T0W9</accession>
<proteinExistence type="predicted"/>
<feature type="domain" description="Enoyl reductase (ER)" evidence="1">
    <location>
        <begin position="10"/>
        <end position="330"/>
    </location>
</feature>
<dbReference type="InterPro" id="IPR013154">
    <property type="entry name" value="ADH-like_N"/>
</dbReference>
<dbReference type="InterPro" id="IPR036291">
    <property type="entry name" value="NAD(P)-bd_dom_sf"/>
</dbReference>
<dbReference type="GO" id="GO:0016491">
    <property type="term" value="F:oxidoreductase activity"/>
    <property type="evidence" value="ECO:0007669"/>
    <property type="project" value="InterPro"/>
</dbReference>
<dbReference type="EMBL" id="LABX01000011">
    <property type="protein sequence ID" value="KMO41080.1"/>
    <property type="molecule type" value="Genomic_DNA"/>
</dbReference>
<dbReference type="SUPFAM" id="SSF50129">
    <property type="entry name" value="GroES-like"/>
    <property type="match status" value="1"/>
</dbReference>
<dbReference type="RefSeq" id="WP_048462055.1">
    <property type="nucleotide sequence ID" value="NZ_LABX01000011.1"/>
</dbReference>
<reference evidence="2 3" key="1">
    <citation type="submission" date="2015-03" db="EMBL/GenBank/DDBJ databases">
        <title>Genome sequencing of Methylobacterium aquaticum DSM16371 type strain.</title>
        <authorList>
            <person name="Chaudhry V."/>
            <person name="Patil P.B."/>
        </authorList>
    </citation>
    <scope>NUCLEOTIDE SEQUENCE [LARGE SCALE GENOMIC DNA]</scope>
    <source>
        <strain evidence="2 3">DSM 16371</strain>
    </source>
</reference>
<name>A0A0J6T0W9_9HYPH</name>
<dbReference type="CDD" id="cd05289">
    <property type="entry name" value="MDR_like_2"/>
    <property type="match status" value="1"/>
</dbReference>
<sequence>MKAFVIDSYKSKEGMVLRDVATPKVGDGDVLVEIHATSANLLDAKIRDGVFKPALKYKLPLILGNDLAGVVKAVGSRVTRFKVGDEVYARPDKDRIGTFAEYIAVAEADLALKPKSLTMEEAASVPLVALTAWQVLVERAHLKAGQTAFIQAGSGGVGTIAIQLAKHLGAKVVTTTGTSNVGWVKDLGADRVIDYRTERFETLVSGVDVFLDTQEGKEADKALSVIKPGGKLIGISGPLDARFAEDNDLGLLMKVVGFLMSFNLRRKAKRKGVTYDFVFMRAQGEQLGRITDLIDAGAIRPVVDRVFPFEQTPEALAHVEGGRAKGKVVIKVK</sequence>
<dbReference type="PATRIC" id="fig|270351.6.peg.430"/>
<dbReference type="InterPro" id="IPR020843">
    <property type="entry name" value="ER"/>
</dbReference>
<dbReference type="InterPro" id="IPR050700">
    <property type="entry name" value="YIM1/Zinc_Alcohol_DH_Fams"/>
</dbReference>
<dbReference type="Gene3D" id="3.40.50.720">
    <property type="entry name" value="NAD(P)-binding Rossmann-like Domain"/>
    <property type="match status" value="1"/>
</dbReference>
<dbReference type="OrthoDB" id="9785812at2"/>
<dbReference type="SMART" id="SM00829">
    <property type="entry name" value="PKS_ER"/>
    <property type="match status" value="1"/>
</dbReference>
<protein>
    <submittedName>
        <fullName evidence="2">NADPH:quinone oxidoreductase</fullName>
    </submittedName>
</protein>
<evidence type="ECO:0000259" key="1">
    <source>
        <dbReference type="SMART" id="SM00829"/>
    </source>
</evidence>
<dbReference type="Proteomes" id="UP000035929">
    <property type="component" value="Unassembled WGS sequence"/>
</dbReference>
<dbReference type="Gene3D" id="3.90.180.10">
    <property type="entry name" value="Medium-chain alcohol dehydrogenases, catalytic domain"/>
    <property type="match status" value="1"/>
</dbReference>
<evidence type="ECO:0000313" key="3">
    <source>
        <dbReference type="Proteomes" id="UP000035929"/>
    </source>
</evidence>
<dbReference type="InterPro" id="IPR011032">
    <property type="entry name" value="GroES-like_sf"/>
</dbReference>